<evidence type="ECO:0000313" key="2">
    <source>
        <dbReference type="Proteomes" id="UP000635606"/>
    </source>
</evidence>
<dbReference type="Proteomes" id="UP000635606">
    <property type="component" value="Unassembled WGS sequence"/>
</dbReference>
<reference evidence="1" key="1">
    <citation type="submission" date="2021-01" db="EMBL/GenBank/DDBJ databases">
        <title>Whole genome shotgun sequence of Virgisporangium ochraceum NBRC 16418.</title>
        <authorList>
            <person name="Komaki H."/>
            <person name="Tamura T."/>
        </authorList>
    </citation>
    <scope>NUCLEOTIDE SEQUENCE</scope>
    <source>
        <strain evidence="1">NBRC 16418</strain>
    </source>
</reference>
<dbReference type="SUPFAM" id="SSF53335">
    <property type="entry name" value="S-adenosyl-L-methionine-dependent methyltransferases"/>
    <property type="match status" value="1"/>
</dbReference>
<dbReference type="InterPro" id="IPR029063">
    <property type="entry name" value="SAM-dependent_MTases_sf"/>
</dbReference>
<dbReference type="Gene3D" id="3.40.50.150">
    <property type="entry name" value="Vaccinia Virus protein VP39"/>
    <property type="match status" value="1"/>
</dbReference>
<proteinExistence type="predicted"/>
<accession>A0A8J3ZP37</accession>
<name>A0A8J3ZP37_9ACTN</name>
<dbReference type="EMBL" id="BOPH01000007">
    <property type="protein sequence ID" value="GIJ65625.1"/>
    <property type="molecule type" value="Genomic_DNA"/>
</dbReference>
<organism evidence="1 2">
    <name type="scientific">Virgisporangium ochraceum</name>
    <dbReference type="NCBI Taxonomy" id="65505"/>
    <lineage>
        <taxon>Bacteria</taxon>
        <taxon>Bacillati</taxon>
        <taxon>Actinomycetota</taxon>
        <taxon>Actinomycetes</taxon>
        <taxon>Micromonosporales</taxon>
        <taxon>Micromonosporaceae</taxon>
        <taxon>Virgisporangium</taxon>
    </lineage>
</organism>
<dbReference type="AlphaFoldDB" id="A0A8J3ZP37"/>
<gene>
    <name evidence="1" type="ORF">Voc01_005420</name>
</gene>
<comment type="caution">
    <text evidence="1">The sequence shown here is derived from an EMBL/GenBank/DDBJ whole genome shotgun (WGS) entry which is preliminary data.</text>
</comment>
<keyword evidence="2" id="KW-1185">Reference proteome</keyword>
<evidence type="ECO:0000313" key="1">
    <source>
        <dbReference type="EMBL" id="GIJ65625.1"/>
    </source>
</evidence>
<protein>
    <submittedName>
        <fullName evidence="1">Uncharacterized protein</fullName>
    </submittedName>
</protein>
<sequence length="206" mass="22720">MPARHERVGQTSAMTRIGAITSFHRELSAGQEPYWRDGWGSAEGQRVRFEALVRSSRYRGGSVVDFGCGTGALRDFLASLDPPFTYLGLDMNGDLLPAGDEFRVIAPDAVDFPVADYVFASGIFQFADPDDPLYYRRLAEALYERCRVALAVTFLSALRDGSARDPDELYLTPGQAADLASSLSGTWVLDHSYHPDRGDLTIAVYR</sequence>